<feature type="transmembrane region" description="Helical" evidence="3">
    <location>
        <begin position="162"/>
        <end position="181"/>
    </location>
</feature>
<dbReference type="PANTHER" id="PTHR45651:SF14">
    <property type="entry name" value="CYCLIC NUCLEOTIDE-GATED ION CHANNEL 4"/>
    <property type="match status" value="1"/>
</dbReference>
<keyword evidence="1" id="KW-0406">Ion transport</keyword>
<keyword evidence="3" id="KW-1133">Transmembrane helix</keyword>
<sequence length="250" mass="28741">MASEQEISHGNYHDSDDEEEEEEEEEEEVDEENSEERKTPRGGRSRGWSVGRVLDPRTTWVQEWNRVFLLVCATGLFLDPLFFYALSVSDTCMCLFVDGWFAVTVTVLRCMTDALHVWNMWLQLKMNKLSYAPVGGTSESSRLQTKSARAVALGYLKAKKGFFFDLFVILPLPQVVLWVAIPALLERGSTTEVMTVLLIMFLFQYLPKIYHSICLLRRMQNLSGYIFGTVWWGIALNMIAYFVASHVRKL</sequence>
<feature type="compositionally biased region" description="Acidic residues" evidence="2">
    <location>
        <begin position="15"/>
        <end position="34"/>
    </location>
</feature>
<evidence type="ECO:0000313" key="5">
    <source>
        <dbReference type="Proteomes" id="UP000823749"/>
    </source>
</evidence>
<keyword evidence="1" id="KW-0407">Ion channel</keyword>
<evidence type="ECO:0000256" key="1">
    <source>
        <dbReference type="ARBA" id="ARBA00023303"/>
    </source>
</evidence>
<feature type="transmembrane region" description="Helical" evidence="3">
    <location>
        <begin position="222"/>
        <end position="244"/>
    </location>
</feature>
<feature type="transmembrane region" description="Helical" evidence="3">
    <location>
        <begin position="99"/>
        <end position="118"/>
    </location>
</feature>
<evidence type="ECO:0000256" key="3">
    <source>
        <dbReference type="SAM" id="Phobius"/>
    </source>
</evidence>
<dbReference type="EMBL" id="JACTNZ010000006">
    <property type="protein sequence ID" value="KAG5546330.1"/>
    <property type="molecule type" value="Genomic_DNA"/>
</dbReference>
<dbReference type="GO" id="GO:0016020">
    <property type="term" value="C:membrane"/>
    <property type="evidence" value="ECO:0007669"/>
    <property type="project" value="UniProtKB-SubCell"/>
</dbReference>
<evidence type="ECO:0000313" key="4">
    <source>
        <dbReference type="EMBL" id="KAG5546330.1"/>
    </source>
</evidence>
<protein>
    <recommendedName>
        <fullName evidence="6">Ion transport domain-containing protein</fullName>
    </recommendedName>
</protein>
<dbReference type="AlphaFoldDB" id="A0AAV6K1N4"/>
<feature type="region of interest" description="Disordered" evidence="2">
    <location>
        <begin position="1"/>
        <end position="46"/>
    </location>
</feature>
<evidence type="ECO:0000256" key="2">
    <source>
        <dbReference type="SAM" id="MobiDB-lite"/>
    </source>
</evidence>
<gene>
    <name evidence="4" type="ORF">RHGRI_018489</name>
</gene>
<keyword evidence="3" id="KW-0812">Transmembrane</keyword>
<feature type="transmembrane region" description="Helical" evidence="3">
    <location>
        <begin position="67"/>
        <end position="87"/>
    </location>
</feature>
<dbReference type="SUPFAM" id="SSF81324">
    <property type="entry name" value="Voltage-gated potassium channels"/>
    <property type="match status" value="1"/>
</dbReference>
<accession>A0AAV6K1N4</accession>
<keyword evidence="3" id="KW-0472">Membrane</keyword>
<dbReference type="PANTHER" id="PTHR45651">
    <property type="entry name" value="CYCLIC NUCLEOTIDE-GATED ION CHANNEL 15-RELATED-RELATED"/>
    <property type="match status" value="1"/>
</dbReference>
<organism evidence="4 5">
    <name type="scientific">Rhododendron griersonianum</name>
    <dbReference type="NCBI Taxonomy" id="479676"/>
    <lineage>
        <taxon>Eukaryota</taxon>
        <taxon>Viridiplantae</taxon>
        <taxon>Streptophyta</taxon>
        <taxon>Embryophyta</taxon>
        <taxon>Tracheophyta</taxon>
        <taxon>Spermatophyta</taxon>
        <taxon>Magnoliopsida</taxon>
        <taxon>eudicotyledons</taxon>
        <taxon>Gunneridae</taxon>
        <taxon>Pentapetalae</taxon>
        <taxon>asterids</taxon>
        <taxon>Ericales</taxon>
        <taxon>Ericaceae</taxon>
        <taxon>Ericoideae</taxon>
        <taxon>Rhodoreae</taxon>
        <taxon>Rhododendron</taxon>
    </lineage>
</organism>
<proteinExistence type="predicted"/>
<evidence type="ECO:0008006" key="6">
    <source>
        <dbReference type="Google" id="ProtNLM"/>
    </source>
</evidence>
<name>A0AAV6K1N4_9ERIC</name>
<keyword evidence="5" id="KW-1185">Reference proteome</keyword>
<keyword evidence="1" id="KW-0813">Transport</keyword>
<feature type="transmembrane region" description="Helical" evidence="3">
    <location>
        <begin position="193"/>
        <end position="210"/>
    </location>
</feature>
<dbReference type="Proteomes" id="UP000823749">
    <property type="component" value="Chromosome 6"/>
</dbReference>
<comment type="caution">
    <text evidence="4">The sequence shown here is derived from an EMBL/GenBank/DDBJ whole genome shotgun (WGS) entry which is preliminary data.</text>
</comment>
<dbReference type="GO" id="GO:0034220">
    <property type="term" value="P:monoatomic ion transmembrane transport"/>
    <property type="evidence" value="ECO:0007669"/>
    <property type="project" value="UniProtKB-KW"/>
</dbReference>
<reference evidence="4 5" key="1">
    <citation type="submission" date="2020-08" db="EMBL/GenBank/DDBJ databases">
        <title>Plant Genome Project.</title>
        <authorList>
            <person name="Zhang R.-G."/>
        </authorList>
    </citation>
    <scope>NUCLEOTIDE SEQUENCE [LARGE SCALE GENOMIC DNA]</scope>
    <source>
        <strain evidence="4">WSP0</strain>
        <tissue evidence="4">Leaf</tissue>
    </source>
</reference>